<proteinExistence type="predicted"/>
<feature type="transmembrane region" description="Helical" evidence="7">
    <location>
        <begin position="236"/>
        <end position="254"/>
    </location>
</feature>
<keyword evidence="6 7" id="KW-0472">Membrane</keyword>
<dbReference type="InterPro" id="IPR052017">
    <property type="entry name" value="TSUP"/>
</dbReference>
<evidence type="ECO:0000313" key="10">
    <source>
        <dbReference type="EMBL" id="CAB4829415.1"/>
    </source>
</evidence>
<evidence type="ECO:0000256" key="6">
    <source>
        <dbReference type="ARBA" id="ARBA00023136"/>
    </source>
</evidence>
<comment type="subcellular location">
    <subcellularLocation>
        <location evidence="1">Cell membrane</location>
        <topology evidence="1">Multi-pass membrane protein</topology>
    </subcellularLocation>
</comment>
<feature type="transmembrane region" description="Helical" evidence="7">
    <location>
        <begin position="143"/>
        <end position="159"/>
    </location>
</feature>
<feature type="transmembrane region" description="Helical" evidence="7">
    <location>
        <begin position="105"/>
        <end position="123"/>
    </location>
</feature>
<dbReference type="AlphaFoldDB" id="A0A6J5ZNH9"/>
<keyword evidence="4 7" id="KW-0812">Transmembrane</keyword>
<dbReference type="EMBL" id="CAFBRY010000041">
    <property type="protein sequence ID" value="CAB5151735.1"/>
    <property type="molecule type" value="Genomic_DNA"/>
</dbReference>
<evidence type="ECO:0000256" key="3">
    <source>
        <dbReference type="ARBA" id="ARBA00022475"/>
    </source>
</evidence>
<organism evidence="8">
    <name type="scientific">freshwater metagenome</name>
    <dbReference type="NCBI Taxonomy" id="449393"/>
    <lineage>
        <taxon>unclassified sequences</taxon>
        <taxon>metagenomes</taxon>
        <taxon>ecological metagenomes</taxon>
    </lineage>
</organism>
<dbReference type="PANTHER" id="PTHR30269:SF0">
    <property type="entry name" value="MEMBRANE TRANSPORTER PROTEIN YFCA-RELATED"/>
    <property type="match status" value="1"/>
</dbReference>
<reference evidence="8" key="1">
    <citation type="submission" date="2020-05" db="EMBL/GenBank/DDBJ databases">
        <authorList>
            <person name="Chiriac C."/>
            <person name="Salcher M."/>
            <person name="Ghai R."/>
            <person name="Kavagutti S V."/>
        </authorList>
    </citation>
    <scope>NUCLEOTIDE SEQUENCE</scope>
</reference>
<evidence type="ECO:0000256" key="5">
    <source>
        <dbReference type="ARBA" id="ARBA00022989"/>
    </source>
</evidence>
<feature type="transmembrane region" description="Helical" evidence="7">
    <location>
        <begin position="80"/>
        <end position="99"/>
    </location>
</feature>
<dbReference type="PANTHER" id="PTHR30269">
    <property type="entry name" value="TRANSMEMBRANE PROTEIN YFCA"/>
    <property type="match status" value="1"/>
</dbReference>
<evidence type="ECO:0000256" key="4">
    <source>
        <dbReference type="ARBA" id="ARBA00022692"/>
    </source>
</evidence>
<accession>A0A6J5ZNH9</accession>
<dbReference type="GO" id="GO:0005886">
    <property type="term" value="C:plasma membrane"/>
    <property type="evidence" value="ECO:0007669"/>
    <property type="project" value="UniProtKB-SubCell"/>
</dbReference>
<keyword evidence="2" id="KW-0813">Transport</keyword>
<protein>
    <submittedName>
        <fullName evidence="8">Unannotated protein</fullName>
    </submittedName>
</protein>
<dbReference type="Pfam" id="PF01925">
    <property type="entry name" value="TauE"/>
    <property type="match status" value="1"/>
</dbReference>
<keyword evidence="3" id="KW-1003">Cell membrane</keyword>
<evidence type="ECO:0000256" key="1">
    <source>
        <dbReference type="ARBA" id="ARBA00004651"/>
    </source>
</evidence>
<dbReference type="EMBL" id="CAESAH010000046">
    <property type="protein sequence ID" value="CAB4343078.1"/>
    <property type="molecule type" value="Genomic_DNA"/>
</dbReference>
<evidence type="ECO:0000313" key="11">
    <source>
        <dbReference type="EMBL" id="CAB5151735.1"/>
    </source>
</evidence>
<evidence type="ECO:0000256" key="7">
    <source>
        <dbReference type="SAM" id="Phobius"/>
    </source>
</evidence>
<evidence type="ECO:0000256" key="2">
    <source>
        <dbReference type="ARBA" id="ARBA00022448"/>
    </source>
</evidence>
<gene>
    <name evidence="9" type="ORF">UFOPK2731_01200</name>
    <name evidence="10" type="ORF">UFOPK3161_01173</name>
    <name evidence="8" type="ORF">UFOPK3962_01181</name>
    <name evidence="11" type="ORF">UFOPK4427_01134</name>
</gene>
<evidence type="ECO:0000313" key="8">
    <source>
        <dbReference type="EMBL" id="CAB4343078.1"/>
    </source>
</evidence>
<keyword evidence="5 7" id="KW-1133">Transmembrane helix</keyword>
<dbReference type="EMBL" id="CAFABC010000043">
    <property type="protein sequence ID" value="CAB4829415.1"/>
    <property type="molecule type" value="Genomic_DNA"/>
</dbReference>
<feature type="transmembrane region" description="Helical" evidence="7">
    <location>
        <begin position="197"/>
        <end position="224"/>
    </location>
</feature>
<evidence type="ECO:0000313" key="9">
    <source>
        <dbReference type="EMBL" id="CAB4736438.1"/>
    </source>
</evidence>
<sequence>MFADLTLATGLFLICASFFAGFVDSIAGGGGLIQLPALLIGLPKTQTVTVLGTNKFASVFGTTTAAALYRRQIKPDPKVLIAMALPAFIGSAAGASMASQIPTKSMRPIVLVLLIVVAIYTWLKPDLGKIELLRHESKRRIQISIAAGLIIGFYDGIFGPGTGSFLMLILVASLGYAFITASAIAKVVNVSTNVGAIIVFGIHGAVIWQLGLILGAANVTGAVIGSRLAIRGGSTLVRRVFLIVTLALILKVGIDTFASF</sequence>
<name>A0A6J5ZNH9_9ZZZZ</name>
<dbReference type="InterPro" id="IPR002781">
    <property type="entry name" value="TM_pro_TauE-like"/>
</dbReference>
<dbReference type="EMBL" id="CAEZYO010000046">
    <property type="protein sequence ID" value="CAB4736438.1"/>
    <property type="molecule type" value="Genomic_DNA"/>
</dbReference>